<protein>
    <submittedName>
        <fullName evidence="1">Uncharacterized protein</fullName>
    </submittedName>
</protein>
<reference evidence="1" key="1">
    <citation type="submission" date="2018-11" db="EMBL/GenBank/DDBJ databases">
        <authorList>
            <consortium name="Pathogen Informatics"/>
        </authorList>
    </citation>
    <scope>NUCLEOTIDE SEQUENCE</scope>
</reference>
<organism evidence="1 2">
    <name type="scientific">Protopolystoma xenopodis</name>
    <dbReference type="NCBI Taxonomy" id="117903"/>
    <lineage>
        <taxon>Eukaryota</taxon>
        <taxon>Metazoa</taxon>
        <taxon>Spiralia</taxon>
        <taxon>Lophotrochozoa</taxon>
        <taxon>Platyhelminthes</taxon>
        <taxon>Monogenea</taxon>
        <taxon>Polyopisthocotylea</taxon>
        <taxon>Polystomatidea</taxon>
        <taxon>Polystomatidae</taxon>
        <taxon>Protopolystoma</taxon>
    </lineage>
</organism>
<keyword evidence="2" id="KW-1185">Reference proteome</keyword>
<sequence length="67" mass="7333">MEALSPEQRKVLAKAALPYIGRSPRLAGVSNDFLRLLEADQTVEVEIRLAKALEDEKAQLSVATSKP</sequence>
<dbReference type="OrthoDB" id="10070965at2759"/>
<comment type="caution">
    <text evidence="1">The sequence shown here is derived from an EMBL/GenBank/DDBJ whole genome shotgun (WGS) entry which is preliminary data.</text>
</comment>
<dbReference type="AlphaFoldDB" id="A0A3S5AJZ4"/>
<dbReference type="Proteomes" id="UP000784294">
    <property type="component" value="Unassembled WGS sequence"/>
</dbReference>
<proteinExistence type="predicted"/>
<evidence type="ECO:0000313" key="1">
    <source>
        <dbReference type="EMBL" id="VEL22085.1"/>
    </source>
</evidence>
<dbReference type="EMBL" id="CAAALY010054619">
    <property type="protein sequence ID" value="VEL22085.1"/>
    <property type="molecule type" value="Genomic_DNA"/>
</dbReference>
<accession>A0A3S5AJZ4</accession>
<name>A0A3S5AJZ4_9PLAT</name>
<gene>
    <name evidence="1" type="ORF">PXEA_LOCUS15525</name>
</gene>
<evidence type="ECO:0000313" key="2">
    <source>
        <dbReference type="Proteomes" id="UP000784294"/>
    </source>
</evidence>